<reference evidence="2 3" key="1">
    <citation type="submission" date="2019-05" db="EMBL/GenBank/DDBJ databases">
        <title>Another draft genome of Portunus trituberculatus and its Hox gene families provides insights of decapod evolution.</title>
        <authorList>
            <person name="Jeong J.-H."/>
            <person name="Song I."/>
            <person name="Kim S."/>
            <person name="Choi T."/>
            <person name="Kim D."/>
            <person name="Ryu S."/>
            <person name="Kim W."/>
        </authorList>
    </citation>
    <scope>NUCLEOTIDE SEQUENCE [LARGE SCALE GENOMIC DNA]</scope>
    <source>
        <tissue evidence="2">Muscle</tissue>
    </source>
</reference>
<feature type="compositionally biased region" description="Pro residues" evidence="1">
    <location>
        <begin position="42"/>
        <end position="55"/>
    </location>
</feature>
<feature type="region of interest" description="Disordered" evidence="1">
    <location>
        <begin position="42"/>
        <end position="63"/>
    </location>
</feature>
<protein>
    <submittedName>
        <fullName evidence="2">Uncharacterized protein</fullName>
    </submittedName>
</protein>
<evidence type="ECO:0000313" key="2">
    <source>
        <dbReference type="EMBL" id="MPC51534.1"/>
    </source>
</evidence>
<dbReference type="EMBL" id="VSRR010010237">
    <property type="protein sequence ID" value="MPC51534.1"/>
    <property type="molecule type" value="Genomic_DNA"/>
</dbReference>
<dbReference type="Proteomes" id="UP000324222">
    <property type="component" value="Unassembled WGS sequence"/>
</dbReference>
<proteinExistence type="predicted"/>
<evidence type="ECO:0000256" key="1">
    <source>
        <dbReference type="SAM" id="MobiDB-lite"/>
    </source>
</evidence>
<keyword evidence="3" id="KW-1185">Reference proteome</keyword>
<evidence type="ECO:0000313" key="3">
    <source>
        <dbReference type="Proteomes" id="UP000324222"/>
    </source>
</evidence>
<sequence>MLVSSVASREQKHIASPLTAPCVTPAPESILCPLLFEPTPLPPPSRPVSPHPADPLPRRPASRSDRYKAFIAILGMLMRCRLAFCKLCPLAVTTSIILTNND</sequence>
<accession>A0A5B7G4X0</accession>
<organism evidence="2 3">
    <name type="scientific">Portunus trituberculatus</name>
    <name type="common">Swimming crab</name>
    <name type="synonym">Neptunus trituberculatus</name>
    <dbReference type="NCBI Taxonomy" id="210409"/>
    <lineage>
        <taxon>Eukaryota</taxon>
        <taxon>Metazoa</taxon>
        <taxon>Ecdysozoa</taxon>
        <taxon>Arthropoda</taxon>
        <taxon>Crustacea</taxon>
        <taxon>Multicrustacea</taxon>
        <taxon>Malacostraca</taxon>
        <taxon>Eumalacostraca</taxon>
        <taxon>Eucarida</taxon>
        <taxon>Decapoda</taxon>
        <taxon>Pleocyemata</taxon>
        <taxon>Brachyura</taxon>
        <taxon>Eubrachyura</taxon>
        <taxon>Portunoidea</taxon>
        <taxon>Portunidae</taxon>
        <taxon>Portuninae</taxon>
        <taxon>Portunus</taxon>
    </lineage>
</organism>
<comment type="caution">
    <text evidence="2">The sequence shown here is derived from an EMBL/GenBank/DDBJ whole genome shotgun (WGS) entry which is preliminary data.</text>
</comment>
<name>A0A5B7G4X0_PORTR</name>
<gene>
    <name evidence="2" type="ORF">E2C01_045382</name>
</gene>
<dbReference type="AlphaFoldDB" id="A0A5B7G4X0"/>